<comment type="caution">
    <text evidence="1">The sequence shown here is derived from an EMBL/GenBank/DDBJ whole genome shotgun (WGS) entry which is preliminary data.</text>
</comment>
<dbReference type="AlphaFoldDB" id="A0AAV9UP89"/>
<evidence type="ECO:0000313" key="1">
    <source>
        <dbReference type="EMBL" id="KAK6344370.1"/>
    </source>
</evidence>
<name>A0AAV9UP89_9PEZI</name>
<dbReference type="Proteomes" id="UP001375240">
    <property type="component" value="Unassembled WGS sequence"/>
</dbReference>
<evidence type="ECO:0000313" key="2">
    <source>
        <dbReference type="Proteomes" id="UP001375240"/>
    </source>
</evidence>
<proteinExistence type="predicted"/>
<keyword evidence="2" id="KW-1185">Reference proteome</keyword>
<dbReference type="EMBL" id="JAVHNQ010000006">
    <property type="protein sequence ID" value="KAK6344370.1"/>
    <property type="molecule type" value="Genomic_DNA"/>
</dbReference>
<accession>A0AAV9UP89</accession>
<sequence>MENSPGEWSPRGAGLYPAYGNENQSLGWALRSVMVGLPPLPLTVEPPTAAEPLADEPSDTDSRRFILTQVTL</sequence>
<protein>
    <submittedName>
        <fullName evidence="1">Uncharacterized protein</fullName>
    </submittedName>
</protein>
<organism evidence="1 2">
    <name type="scientific">Orbilia brochopaga</name>
    <dbReference type="NCBI Taxonomy" id="3140254"/>
    <lineage>
        <taxon>Eukaryota</taxon>
        <taxon>Fungi</taxon>
        <taxon>Dikarya</taxon>
        <taxon>Ascomycota</taxon>
        <taxon>Pezizomycotina</taxon>
        <taxon>Orbiliomycetes</taxon>
        <taxon>Orbiliales</taxon>
        <taxon>Orbiliaceae</taxon>
        <taxon>Orbilia</taxon>
    </lineage>
</organism>
<gene>
    <name evidence="1" type="ORF">TWF696_008009</name>
</gene>
<reference evidence="1 2" key="1">
    <citation type="submission" date="2019-10" db="EMBL/GenBank/DDBJ databases">
        <authorList>
            <person name="Palmer J.M."/>
        </authorList>
    </citation>
    <scope>NUCLEOTIDE SEQUENCE [LARGE SCALE GENOMIC DNA]</scope>
    <source>
        <strain evidence="1 2">TWF696</strain>
    </source>
</reference>